<comment type="caution">
    <text evidence="4">The sequence shown here is derived from an EMBL/GenBank/DDBJ whole genome shotgun (WGS) entry which is preliminary data.</text>
</comment>
<accession>A0A9Q0G412</accession>
<dbReference type="AlphaFoldDB" id="A0A9Q0G412"/>
<evidence type="ECO:0000256" key="1">
    <source>
        <dbReference type="ARBA" id="ARBA00010820"/>
    </source>
</evidence>
<name>A0A9Q0G412_9ROSI</name>
<dbReference type="Pfam" id="PF04504">
    <property type="entry name" value="GeBP-like_DBD"/>
    <property type="match status" value="1"/>
</dbReference>
<feature type="compositionally biased region" description="Acidic residues" evidence="2">
    <location>
        <begin position="18"/>
        <end position="58"/>
    </location>
</feature>
<feature type="region of interest" description="Disordered" evidence="2">
    <location>
        <begin position="267"/>
        <end position="297"/>
    </location>
</feature>
<sequence length="392" mass="44066">MAPKRKPHVEILVPASPSEEEETDSGSEEEEEEEEGEENQVEDESGSEEEEEGEEEEANMSTPAPPPQSKTQTQKQRLRKPETEPRSESDESASESDANPEYTIKPVVSKPIEHAKSKAKVPTSPPLAKQPPARKRGAQVEAAAKESKRSKKEVAQPESELPDDETKTNLFQRIWSDADEINLLEGLIRFKEENGVSDSNLPKSMDLFLKFIKKSLHFDVSISQLKDKLWRLRKKYLKGRGKTSQKPHERQVHDLCQRVWRDLVENSAPHSNGNVGQSSSKKGKAKAKVEASKMDAKAKVEPSKMDLDVDVDVGSGPNQVVGKADLNVLSWAEMEDFVMKRGLEFAEIEEKTQIEERWKNLHMKGLQLFVEKTDLLSKQAKIALAAYQAGKY</sequence>
<feature type="compositionally biased region" description="Polar residues" evidence="2">
    <location>
        <begin position="268"/>
        <end position="277"/>
    </location>
</feature>
<dbReference type="EMBL" id="JAKUCV010002301">
    <property type="protein sequence ID" value="KAJ4843183.1"/>
    <property type="molecule type" value="Genomic_DNA"/>
</dbReference>
<protein>
    <recommendedName>
        <fullName evidence="3">Glabrous enhancer-binding protein-like DBD domain-containing protein</fullName>
    </recommendedName>
</protein>
<dbReference type="OrthoDB" id="851571at2759"/>
<dbReference type="InterPro" id="IPR007592">
    <property type="entry name" value="GEBP"/>
</dbReference>
<feature type="compositionally biased region" description="Basic and acidic residues" evidence="2">
    <location>
        <begin position="287"/>
        <end position="297"/>
    </location>
</feature>
<evidence type="ECO:0000313" key="4">
    <source>
        <dbReference type="EMBL" id="KAJ4843183.1"/>
    </source>
</evidence>
<feature type="compositionally biased region" description="Basic and acidic residues" evidence="2">
    <location>
        <begin position="79"/>
        <end position="89"/>
    </location>
</feature>
<feature type="compositionally biased region" description="Basic and acidic residues" evidence="2">
    <location>
        <begin position="143"/>
        <end position="155"/>
    </location>
</feature>
<gene>
    <name evidence="4" type="ORF">Tsubulata_016365</name>
</gene>
<reference evidence="4" key="1">
    <citation type="submission" date="2022-02" db="EMBL/GenBank/DDBJ databases">
        <authorList>
            <person name="Henning P.M."/>
            <person name="McCubbin A.G."/>
            <person name="Shore J.S."/>
        </authorList>
    </citation>
    <scope>NUCLEOTIDE SEQUENCE</scope>
    <source>
        <strain evidence="4">F60SS</strain>
        <tissue evidence="4">Leaves</tissue>
    </source>
</reference>
<proteinExistence type="inferred from homology"/>
<dbReference type="PANTHER" id="PTHR31662:SF33">
    <property type="entry name" value="DNA-BINDING STOREKEEPER PROTEIN TRANSCRIPTIONAL REGULATOR-LIKE PROTEIN"/>
    <property type="match status" value="1"/>
</dbReference>
<reference evidence="4" key="2">
    <citation type="journal article" date="2023" name="Plants (Basel)">
        <title>Annotation of the Turnera subulata (Passifloraceae) Draft Genome Reveals the S-Locus Evolved after the Divergence of Turneroideae from Passifloroideae in a Stepwise Manner.</title>
        <authorList>
            <person name="Henning P.M."/>
            <person name="Roalson E.H."/>
            <person name="Mir W."/>
            <person name="McCubbin A.G."/>
            <person name="Shore J.S."/>
        </authorList>
    </citation>
    <scope>NUCLEOTIDE SEQUENCE</scope>
    <source>
        <strain evidence="4">F60SS</strain>
    </source>
</reference>
<dbReference type="GO" id="GO:0005634">
    <property type="term" value="C:nucleus"/>
    <property type="evidence" value="ECO:0007669"/>
    <property type="project" value="TreeGrafter"/>
</dbReference>
<dbReference type="Proteomes" id="UP001141552">
    <property type="component" value="Unassembled WGS sequence"/>
</dbReference>
<keyword evidence="5" id="KW-1185">Reference proteome</keyword>
<feature type="region of interest" description="Disordered" evidence="2">
    <location>
        <begin position="1"/>
        <end position="165"/>
    </location>
</feature>
<comment type="similarity">
    <text evidence="1">Belongs to the GeBP family.</text>
</comment>
<evidence type="ECO:0000313" key="5">
    <source>
        <dbReference type="Proteomes" id="UP001141552"/>
    </source>
</evidence>
<dbReference type="PANTHER" id="PTHR31662">
    <property type="entry name" value="BNAANNG10740D PROTEIN-RELATED"/>
    <property type="match status" value="1"/>
</dbReference>
<dbReference type="InterPro" id="IPR053932">
    <property type="entry name" value="GeBP-like_DBD"/>
</dbReference>
<evidence type="ECO:0000256" key="2">
    <source>
        <dbReference type="SAM" id="MobiDB-lite"/>
    </source>
</evidence>
<feature type="domain" description="Glabrous enhancer-binding protein-like DBD" evidence="3">
    <location>
        <begin position="171"/>
        <end position="260"/>
    </location>
</feature>
<evidence type="ECO:0000259" key="3">
    <source>
        <dbReference type="Pfam" id="PF04504"/>
    </source>
</evidence>
<dbReference type="GO" id="GO:0006355">
    <property type="term" value="P:regulation of DNA-templated transcription"/>
    <property type="evidence" value="ECO:0007669"/>
    <property type="project" value="InterPro"/>
</dbReference>
<organism evidence="4 5">
    <name type="scientific">Turnera subulata</name>
    <dbReference type="NCBI Taxonomy" id="218843"/>
    <lineage>
        <taxon>Eukaryota</taxon>
        <taxon>Viridiplantae</taxon>
        <taxon>Streptophyta</taxon>
        <taxon>Embryophyta</taxon>
        <taxon>Tracheophyta</taxon>
        <taxon>Spermatophyta</taxon>
        <taxon>Magnoliopsida</taxon>
        <taxon>eudicotyledons</taxon>
        <taxon>Gunneridae</taxon>
        <taxon>Pentapetalae</taxon>
        <taxon>rosids</taxon>
        <taxon>fabids</taxon>
        <taxon>Malpighiales</taxon>
        <taxon>Passifloraceae</taxon>
        <taxon>Turnera</taxon>
    </lineage>
</organism>